<dbReference type="EMBL" id="JACJTC010000016">
    <property type="protein sequence ID" value="MBD2613852.1"/>
    <property type="molecule type" value="Genomic_DNA"/>
</dbReference>
<dbReference type="Proteomes" id="UP000606396">
    <property type="component" value="Unassembled WGS sequence"/>
</dbReference>
<dbReference type="RefSeq" id="WP_190951019.1">
    <property type="nucleotide sequence ID" value="NZ_JACJTC010000016.1"/>
</dbReference>
<reference evidence="1 2" key="1">
    <citation type="journal article" date="2020" name="ISME J.">
        <title>Comparative genomics reveals insights into cyanobacterial evolution and habitat adaptation.</title>
        <authorList>
            <person name="Chen M.Y."/>
            <person name="Teng W.K."/>
            <person name="Zhao L."/>
            <person name="Hu C.X."/>
            <person name="Zhou Y.K."/>
            <person name="Han B.P."/>
            <person name="Song L.R."/>
            <person name="Shu W.S."/>
        </authorList>
    </citation>
    <scope>NUCLEOTIDE SEQUENCE [LARGE SCALE GENOMIC DNA]</scope>
    <source>
        <strain evidence="1 2">FACHB-252</strain>
    </source>
</reference>
<accession>A0ABR8HEN0</accession>
<proteinExistence type="predicted"/>
<keyword evidence="2" id="KW-1185">Reference proteome</keyword>
<name>A0ABR8HEN0_NOSPU</name>
<evidence type="ECO:0000313" key="2">
    <source>
        <dbReference type="Proteomes" id="UP000606396"/>
    </source>
</evidence>
<protein>
    <submittedName>
        <fullName evidence="1">Uncharacterized protein</fullName>
    </submittedName>
</protein>
<gene>
    <name evidence="1" type="ORF">H6G94_21665</name>
</gene>
<evidence type="ECO:0000313" key="1">
    <source>
        <dbReference type="EMBL" id="MBD2613852.1"/>
    </source>
</evidence>
<sequence>MKTDSIVIPQNKIDTTSSLLVDAHSLRALDLTIFTRSEYNFSNLINSPDALYNSGNYSSWDNMLALANTIQNMVLYDTIIVDSLLLQADTGVRAACELFPNVIKGVYLDYNLRQRIGERVYTVTPMWDSLKQPSSISDEHWSKINMVEQNVKPLMDEMTHVVPDLVPTDYTNDRLLEFRCKIAEQDPLMHQNLPDCCVNSSATLARTHYYLELAKELAVPLSTHPIRSSYFEILVGKYKESLRRGEPESLVNYFEKKVLKEPVDVAEIPISLDLTIPPIAELVLNYADRNDCEISDAVMEIRQSKHAIKFRDWCKNYVALTSKGRSATKEKIALFEEFKKVCETWKNDVKEEVDYKTRKINLESIPVVGGILKALNMNEVTVKDPVLHPQEKFTYFLLLNDLYRDPTKSLA</sequence>
<organism evidence="1 2">
    <name type="scientific">Nostoc punctiforme FACHB-252</name>
    <dbReference type="NCBI Taxonomy" id="1357509"/>
    <lineage>
        <taxon>Bacteria</taxon>
        <taxon>Bacillati</taxon>
        <taxon>Cyanobacteriota</taxon>
        <taxon>Cyanophyceae</taxon>
        <taxon>Nostocales</taxon>
        <taxon>Nostocaceae</taxon>
        <taxon>Nostoc</taxon>
    </lineage>
</organism>
<comment type="caution">
    <text evidence="1">The sequence shown here is derived from an EMBL/GenBank/DDBJ whole genome shotgun (WGS) entry which is preliminary data.</text>
</comment>